<dbReference type="EC" id="5.3.3.1" evidence="11"/>
<evidence type="ECO:0000256" key="2">
    <source>
        <dbReference type="ARBA" id="ARBA00010790"/>
    </source>
</evidence>
<evidence type="ECO:0000256" key="9">
    <source>
        <dbReference type="ARBA" id="ARBA00023221"/>
    </source>
</evidence>
<keyword evidence="3" id="KW-0153">Cholesterol metabolism</keyword>
<proteinExistence type="inferred from homology"/>
<keyword evidence="6 17" id="KW-0560">Oxidoreductase</keyword>
<evidence type="ECO:0000259" key="16">
    <source>
        <dbReference type="Pfam" id="PF05199"/>
    </source>
</evidence>
<evidence type="ECO:0000256" key="15">
    <source>
        <dbReference type="ARBA" id="ARBA00049778"/>
    </source>
</evidence>
<dbReference type="EC" id="1.1.3.6" evidence="13"/>
<dbReference type="InterPro" id="IPR052542">
    <property type="entry name" value="Cholesterol_Oxidase"/>
</dbReference>
<gene>
    <name evidence="17" type="primary">betA</name>
    <name evidence="17" type="ORF">CNECB9_5230009</name>
</gene>
<accession>A0A1K0JJ53</accession>
<keyword evidence="10" id="KW-0413">Isomerase</keyword>
<dbReference type="InterPro" id="IPR036188">
    <property type="entry name" value="FAD/NAD-bd_sf"/>
</dbReference>
<dbReference type="GO" id="GO:0016995">
    <property type="term" value="F:cholesterol oxidase activity"/>
    <property type="evidence" value="ECO:0007669"/>
    <property type="project" value="UniProtKB-EC"/>
</dbReference>
<evidence type="ECO:0000313" key="17">
    <source>
        <dbReference type="EMBL" id="SCU93964.1"/>
    </source>
</evidence>
<evidence type="ECO:0000256" key="12">
    <source>
        <dbReference type="ARBA" id="ARBA00049645"/>
    </source>
</evidence>
<dbReference type="GO" id="GO:0008203">
    <property type="term" value="P:cholesterol metabolic process"/>
    <property type="evidence" value="ECO:0007669"/>
    <property type="project" value="UniProtKB-KW"/>
</dbReference>
<dbReference type="PANTHER" id="PTHR47470">
    <property type="entry name" value="CHOLESTEROL OXIDASE"/>
    <property type="match status" value="1"/>
</dbReference>
<keyword evidence="7" id="KW-0443">Lipid metabolism</keyword>
<keyword evidence="8" id="KW-1207">Sterol metabolism</keyword>
<dbReference type="Pfam" id="PF13450">
    <property type="entry name" value="NAD_binding_8"/>
    <property type="match status" value="1"/>
</dbReference>
<dbReference type="AlphaFoldDB" id="A0A1K0JJ53"/>
<dbReference type="EMBL" id="FMSH01000472">
    <property type="protein sequence ID" value="SCU93964.1"/>
    <property type="molecule type" value="Genomic_DNA"/>
</dbReference>
<dbReference type="InterPro" id="IPR007867">
    <property type="entry name" value="GMC_OxRtase_C"/>
</dbReference>
<evidence type="ECO:0000256" key="5">
    <source>
        <dbReference type="ARBA" id="ARBA00022827"/>
    </source>
</evidence>
<dbReference type="Gene3D" id="3.50.50.60">
    <property type="entry name" value="FAD/NAD(P)-binding domain"/>
    <property type="match status" value="3"/>
</dbReference>
<comment type="similarity">
    <text evidence="2">Belongs to the GMC oxidoreductase family.</text>
</comment>
<evidence type="ECO:0000256" key="4">
    <source>
        <dbReference type="ARBA" id="ARBA00022630"/>
    </source>
</evidence>
<name>A0A1K0JJ53_CUPNE</name>
<evidence type="ECO:0000256" key="10">
    <source>
        <dbReference type="ARBA" id="ARBA00023235"/>
    </source>
</evidence>
<evidence type="ECO:0000256" key="7">
    <source>
        <dbReference type="ARBA" id="ARBA00023098"/>
    </source>
</evidence>
<evidence type="ECO:0000256" key="14">
    <source>
        <dbReference type="ARBA" id="ARBA00049744"/>
    </source>
</evidence>
<dbReference type="SUPFAM" id="SSF51905">
    <property type="entry name" value="FAD/NAD(P)-binding domain"/>
    <property type="match status" value="1"/>
</dbReference>
<evidence type="ECO:0000256" key="11">
    <source>
        <dbReference type="ARBA" id="ARBA00038856"/>
    </source>
</evidence>
<keyword evidence="9" id="KW-0753">Steroid metabolism</keyword>
<organism evidence="17">
    <name type="scientific">Cupriavidus necator</name>
    <name type="common">Alcaligenes eutrophus</name>
    <name type="synonym">Ralstonia eutropha</name>
    <dbReference type="NCBI Taxonomy" id="106590"/>
    <lineage>
        <taxon>Bacteria</taxon>
        <taxon>Pseudomonadati</taxon>
        <taxon>Pseudomonadota</taxon>
        <taxon>Betaproteobacteria</taxon>
        <taxon>Burkholderiales</taxon>
        <taxon>Burkholderiaceae</taxon>
        <taxon>Cupriavidus</taxon>
    </lineage>
</organism>
<dbReference type="Pfam" id="PF05199">
    <property type="entry name" value="GMC_oxred_C"/>
    <property type="match status" value="1"/>
</dbReference>
<keyword evidence="5" id="KW-0274">FAD</keyword>
<evidence type="ECO:0000256" key="13">
    <source>
        <dbReference type="ARBA" id="ARBA00049723"/>
    </source>
</evidence>
<comment type="pathway">
    <text evidence="12">Steroid metabolism; cholesterol degradation.</text>
</comment>
<keyword evidence="4" id="KW-0285">Flavoprotein</keyword>
<evidence type="ECO:0000256" key="1">
    <source>
        <dbReference type="ARBA" id="ARBA00001974"/>
    </source>
</evidence>
<sequence>MMGNALAYDVVVIGSGFGGAVSACRLAQAGRKVLVLERGRRWSPATYPRDESDPWLWNQERANRFNGWADIRTFSDVWVIAGAGVGGGSLIYANVSVEAKPEAFQQGWPKEVTYAGLQAHYEEVGRMLAVSEVPDNQLSERTRLLREGAEACGWGGRFRKLPLAVTFSEHWDPTRQDARDDRHSQTFLNQHGRLQGTCVHCGNCDVGCQVSARNTLDLNYLAVAEDNGAEILPLHLVDRLEPLQQGWRVCFRKIDPENETTSPGTVTAARVILAAGSIGSTELLLRCRDEHRTLPGLSPRLGYGWAHNGDFVTPAYYEHRTISPSHGVTISAAIDLLDHGGPNGQALFVEDGGIPNLAGNFIRRHMKRTRSRKLRAVWKEVGGLFDDGDPVEQMMPWFGQGVDPGDGQLRLGRTWYAPWRRVLRLDWSYQASVAVIEAMIAAHTQLSAATGGDPWVPLTWRRWHNLITPHPLGGCNMGTCAADGVVDAWGRVFGYQGLYVMDGAIVPRPLGLNPSRTIAALAERNVAMLLREQD</sequence>
<dbReference type="PANTHER" id="PTHR47470:SF1">
    <property type="entry name" value="FAD-DEPENDENT OXIDOREDUCTASE 2 FAD BINDING DOMAIN-CONTAINING PROTEIN"/>
    <property type="match status" value="1"/>
</dbReference>
<dbReference type="GO" id="GO:0004769">
    <property type="term" value="F:steroid Delta-isomerase activity"/>
    <property type="evidence" value="ECO:0007669"/>
    <property type="project" value="UniProtKB-EC"/>
</dbReference>
<protein>
    <recommendedName>
        <fullName evidence="14">Cholesterol oxidase</fullName>
        <ecNumber evidence="13">1.1.3.6</ecNumber>
        <ecNumber evidence="11">5.3.3.1</ecNumber>
    </recommendedName>
    <alternativeName>
        <fullName evidence="15">Cholesterol isomerase</fullName>
    </alternativeName>
</protein>
<comment type="cofactor">
    <cofactor evidence="1">
        <name>FAD</name>
        <dbReference type="ChEBI" id="CHEBI:57692"/>
    </cofactor>
</comment>
<evidence type="ECO:0000256" key="3">
    <source>
        <dbReference type="ARBA" id="ARBA00022548"/>
    </source>
</evidence>
<evidence type="ECO:0000256" key="6">
    <source>
        <dbReference type="ARBA" id="ARBA00023002"/>
    </source>
</evidence>
<feature type="domain" description="Glucose-methanol-choline oxidoreductase C-terminal" evidence="16">
    <location>
        <begin position="466"/>
        <end position="522"/>
    </location>
</feature>
<evidence type="ECO:0000256" key="8">
    <source>
        <dbReference type="ARBA" id="ARBA00023166"/>
    </source>
</evidence>
<dbReference type="RefSeq" id="WP_340529399.1">
    <property type="nucleotide sequence ID" value="NZ_FMSH01000472.1"/>
</dbReference>
<reference evidence="17" key="1">
    <citation type="submission" date="2016-09" db="EMBL/GenBank/DDBJ databases">
        <authorList>
            <person name="Capua I."/>
            <person name="De Benedictis P."/>
            <person name="Joannis T."/>
            <person name="Lombin L.H."/>
            <person name="Cattoli G."/>
        </authorList>
    </citation>
    <scope>NUCLEOTIDE SEQUENCE</scope>
    <source>
        <strain evidence="17">B9</strain>
    </source>
</reference>